<accession>A0A379CAW4</accession>
<dbReference type="EMBL" id="UGTA01000001">
    <property type="protein sequence ID" value="SUB59278.1"/>
    <property type="molecule type" value="Genomic_DNA"/>
</dbReference>
<evidence type="ECO:0000313" key="1">
    <source>
        <dbReference type="EMBL" id="SUB59278.1"/>
    </source>
</evidence>
<keyword evidence="2" id="KW-1185">Reference proteome</keyword>
<sequence>MNNFTIKKLADNKDKNIFTLSKVMSEEQQRFLQHKVDFTGWENLSEEKERDLLANLQTHPLFRFINLAICVNVALDIQNSGKAIAGTTDTRTTAREPKIVLEKESKEVNVQQINIDSNITYNDLDAFISTSQKEKKLETVATDDIISNLIMLGFNGTHRSKNSDPQRYPLGQDVIKGWLQKIRDKAPQAVLNNETVGKAQSNNNLNDLFKKAKEQLPPIIAKSGKLIAICGSDILPDVDIQFTYNELSFEKEQATLSQKTIAGIKCLTMPFFPEDSVLITTLDNLRLVIQNKSTRFALLNNPSESRIEHWFSTNVDYVIDSYKSAVLIENIQMIDD</sequence>
<dbReference type="InterPro" id="IPR006441">
    <property type="entry name" value="Phage_P2_GpN"/>
</dbReference>
<dbReference type="OrthoDB" id="5464529at2"/>
<dbReference type="AlphaFoldDB" id="A0A379CAW4"/>
<evidence type="ECO:0000313" key="2">
    <source>
        <dbReference type="Proteomes" id="UP000255417"/>
    </source>
</evidence>
<dbReference type="Pfam" id="PF05125">
    <property type="entry name" value="Phage_cap_P2"/>
    <property type="match status" value="1"/>
</dbReference>
<organism evidence="1 2">
    <name type="scientific">Phocoenobacter uteri</name>
    <dbReference type="NCBI Taxonomy" id="146806"/>
    <lineage>
        <taxon>Bacteria</taxon>
        <taxon>Pseudomonadati</taxon>
        <taxon>Pseudomonadota</taxon>
        <taxon>Gammaproteobacteria</taxon>
        <taxon>Pasteurellales</taxon>
        <taxon>Pasteurellaceae</taxon>
        <taxon>Phocoenobacter</taxon>
    </lineage>
</organism>
<proteinExistence type="predicted"/>
<name>A0A379CAW4_9PAST</name>
<dbReference type="RefSeq" id="WP_115315763.1">
    <property type="nucleotide sequence ID" value="NZ_LWIF01000001.1"/>
</dbReference>
<protein>
    <submittedName>
        <fullName evidence="1">Phage major capsid protein, P2 family</fullName>
    </submittedName>
</protein>
<reference evidence="1 2" key="1">
    <citation type="submission" date="2018-06" db="EMBL/GenBank/DDBJ databases">
        <authorList>
            <consortium name="Pathogen Informatics"/>
            <person name="Doyle S."/>
        </authorList>
    </citation>
    <scope>NUCLEOTIDE SEQUENCE [LARGE SCALE GENOMIC DNA]</scope>
    <source>
        <strain evidence="1 2">NCTC12872</strain>
    </source>
</reference>
<gene>
    <name evidence="1" type="ORF">NCTC12872_01261</name>
</gene>
<dbReference type="Proteomes" id="UP000255417">
    <property type="component" value="Unassembled WGS sequence"/>
</dbReference>